<dbReference type="PRINTS" id="PR00092">
    <property type="entry name" value="TYROSINASE"/>
</dbReference>
<evidence type="ECO:0000256" key="1">
    <source>
        <dbReference type="ARBA" id="ARBA00022723"/>
    </source>
</evidence>
<name>F4PBL1_BATDJ</name>
<dbReference type="PROSITE" id="PS00498">
    <property type="entry name" value="TYROSINASE_2"/>
    <property type="match status" value="1"/>
</dbReference>
<feature type="domain" description="Tyrosinase copper-binding" evidence="4">
    <location>
        <begin position="104"/>
        <end position="121"/>
    </location>
</feature>
<dbReference type="OMA" id="WHRRFIF"/>
<evidence type="ECO:0000313" key="6">
    <source>
        <dbReference type="EMBL" id="EGF77342.1"/>
    </source>
</evidence>
<sequence length="471" mass="53023">MTASIVFETLVGLSCSWRLTCVIALLQSFRLERESIPSALVAGTCTNPLIRREWRELTENQQIDYLNAVICLKMAPSKLGPTINSPSRYDDVSRTHFRALDIAHGSAIFLPWHRLFLSTYEKVLRTECGYTGTLPYWDWTVDSQAPESSSLWSEWSFGGDGDSSTQDNCITDGPFMYFYSEFAFEACLSRTIGGNLGRTVNFYTPEAIFRMVSTTKTYDAFRHSIEEGPHNNVHVGVGGDMGIVSMSANDPIFMLHHANVDRMWTIWQSLNPKLANTYGGFNSDGSPARPTDPISVYGLTISPVYKVSDMFSTTSDAPLCYKYSNSIMPGISSTGRQLQKRNYLLEVDQSCNATEIATAPNAYTHGVSKNWTPHSLDRENKRKVRCASRTPEHFALQMKYDKATMKRMRKSENDHCAFTNYINARYPNYQSPCSLNNVEKQTFVPMSDADVAENNLIYASMINDYHSSIGK</sequence>
<keyword evidence="2" id="KW-0186">Copper</keyword>
<evidence type="ECO:0000256" key="3">
    <source>
        <dbReference type="SAM" id="SignalP"/>
    </source>
</evidence>
<evidence type="ECO:0000259" key="5">
    <source>
        <dbReference type="PROSITE" id="PS00498"/>
    </source>
</evidence>
<feature type="domain" description="Tyrosinase copper-binding" evidence="5">
    <location>
        <begin position="250"/>
        <end position="261"/>
    </location>
</feature>
<dbReference type="InterPro" id="IPR002227">
    <property type="entry name" value="Tyrosinase_Cu-bd"/>
</dbReference>
<dbReference type="SUPFAM" id="SSF48056">
    <property type="entry name" value="Di-copper centre-containing domain"/>
    <property type="match status" value="1"/>
</dbReference>
<dbReference type="STRING" id="684364.F4PBL1"/>
<organism evidence="6 7">
    <name type="scientific">Batrachochytrium dendrobatidis (strain JAM81 / FGSC 10211)</name>
    <name type="common">Frog chytrid fungus</name>
    <dbReference type="NCBI Taxonomy" id="684364"/>
    <lineage>
        <taxon>Eukaryota</taxon>
        <taxon>Fungi</taxon>
        <taxon>Fungi incertae sedis</taxon>
        <taxon>Chytridiomycota</taxon>
        <taxon>Chytridiomycota incertae sedis</taxon>
        <taxon>Chytridiomycetes</taxon>
        <taxon>Rhizophydiales</taxon>
        <taxon>Rhizophydiales incertae sedis</taxon>
        <taxon>Batrachochytrium</taxon>
    </lineage>
</organism>
<dbReference type="Gene3D" id="1.10.1280.10">
    <property type="entry name" value="Di-copper center containing domain from catechol oxidase"/>
    <property type="match status" value="1"/>
</dbReference>
<dbReference type="InParanoid" id="F4PBL1"/>
<gene>
    <name evidence="6" type="ORF">BATDEDRAFT_27677</name>
</gene>
<proteinExistence type="predicted"/>
<dbReference type="PANTHER" id="PTHR11474:SF126">
    <property type="entry name" value="TYROSINASE-LIKE PROTEIN TYR-1-RELATED"/>
    <property type="match status" value="1"/>
</dbReference>
<dbReference type="Pfam" id="PF00264">
    <property type="entry name" value="Tyrosinase"/>
    <property type="match status" value="1"/>
</dbReference>
<evidence type="ECO:0000256" key="2">
    <source>
        <dbReference type="ARBA" id="ARBA00023008"/>
    </source>
</evidence>
<dbReference type="InterPro" id="IPR050316">
    <property type="entry name" value="Tyrosinase/Hemocyanin"/>
</dbReference>
<dbReference type="AlphaFoldDB" id="F4PBL1"/>
<dbReference type="HOGENOM" id="CLU_579974_0_0_1"/>
<evidence type="ECO:0000259" key="4">
    <source>
        <dbReference type="PROSITE" id="PS00497"/>
    </source>
</evidence>
<dbReference type="OrthoDB" id="2151857at2759"/>
<dbReference type="EMBL" id="GL882892">
    <property type="protein sequence ID" value="EGF77342.1"/>
    <property type="molecule type" value="Genomic_DNA"/>
</dbReference>
<dbReference type="Proteomes" id="UP000007241">
    <property type="component" value="Unassembled WGS sequence"/>
</dbReference>
<reference evidence="6 7" key="1">
    <citation type="submission" date="2009-12" db="EMBL/GenBank/DDBJ databases">
        <title>The draft genome of Batrachochytrium dendrobatidis.</title>
        <authorList>
            <consortium name="US DOE Joint Genome Institute (JGI-PGF)"/>
            <person name="Kuo A."/>
            <person name="Salamov A."/>
            <person name="Schmutz J."/>
            <person name="Lucas S."/>
            <person name="Pitluck S."/>
            <person name="Rosenblum E."/>
            <person name="Stajich J."/>
            <person name="Eisen M."/>
            <person name="Grigoriev I.V."/>
        </authorList>
    </citation>
    <scope>NUCLEOTIDE SEQUENCE [LARGE SCALE GENOMIC DNA]</scope>
    <source>
        <strain evidence="7">JAM81 / FGSC 10211</strain>
    </source>
</reference>
<dbReference type="InterPro" id="IPR008922">
    <property type="entry name" value="Di-copper_centre_dom_sf"/>
</dbReference>
<evidence type="ECO:0000313" key="7">
    <source>
        <dbReference type="Proteomes" id="UP000007241"/>
    </source>
</evidence>
<dbReference type="PROSITE" id="PS00497">
    <property type="entry name" value="TYROSINASE_1"/>
    <property type="match status" value="1"/>
</dbReference>
<dbReference type="GO" id="GO:0046872">
    <property type="term" value="F:metal ion binding"/>
    <property type="evidence" value="ECO:0007669"/>
    <property type="project" value="UniProtKB-KW"/>
</dbReference>
<keyword evidence="7" id="KW-1185">Reference proteome</keyword>
<dbReference type="GeneID" id="18239387"/>
<feature type="chain" id="PRO_5003312990" description="Tyrosinase copper-binding domain-containing protein" evidence="3">
    <location>
        <begin position="17"/>
        <end position="471"/>
    </location>
</feature>
<keyword evidence="1" id="KW-0479">Metal-binding</keyword>
<protein>
    <recommendedName>
        <fullName evidence="4 5">Tyrosinase copper-binding domain-containing protein</fullName>
    </recommendedName>
</protein>
<accession>F4PBL1</accession>
<keyword evidence="3" id="KW-0732">Signal</keyword>
<feature type="signal peptide" evidence="3">
    <location>
        <begin position="1"/>
        <end position="16"/>
    </location>
</feature>
<dbReference type="RefSeq" id="XP_006681936.1">
    <property type="nucleotide sequence ID" value="XM_006681873.1"/>
</dbReference>
<dbReference type="GO" id="GO:0016491">
    <property type="term" value="F:oxidoreductase activity"/>
    <property type="evidence" value="ECO:0007669"/>
    <property type="project" value="InterPro"/>
</dbReference>
<dbReference type="PANTHER" id="PTHR11474">
    <property type="entry name" value="TYROSINASE FAMILY MEMBER"/>
    <property type="match status" value="1"/>
</dbReference>